<gene>
    <name evidence="1" type="ORF">EPUS_05380</name>
</gene>
<keyword evidence="2" id="KW-1185">Reference proteome</keyword>
<dbReference type="InterPro" id="IPR027417">
    <property type="entry name" value="P-loop_NTPase"/>
</dbReference>
<proteinExistence type="predicted"/>
<dbReference type="AlphaFoldDB" id="U1G908"/>
<dbReference type="HOGENOM" id="CLU_1489000_0_0_1"/>
<protein>
    <submittedName>
        <fullName evidence="1">Uncharacterized protein</fullName>
    </submittedName>
</protein>
<dbReference type="eggNOG" id="ENOG502RY15">
    <property type="taxonomic scope" value="Eukaryota"/>
</dbReference>
<dbReference type="GeneID" id="19240333"/>
<dbReference type="InterPro" id="IPR040632">
    <property type="entry name" value="Sulfotransfer_4"/>
</dbReference>
<dbReference type="Pfam" id="PF17784">
    <property type="entry name" value="Sulfotransfer_4"/>
    <property type="match status" value="1"/>
</dbReference>
<dbReference type="Gene3D" id="3.40.50.300">
    <property type="entry name" value="P-loop containing nucleotide triphosphate hydrolases"/>
    <property type="match status" value="1"/>
</dbReference>
<accession>U1G908</accession>
<dbReference type="OMA" id="EWCRIIS"/>
<sequence length="181" mass="19812">MGQGPSKPGPPTTQMQVLGLGVSRTGTASFSGALEILLQGPSYHGGANLLAGSDIHMLRWNEILRISYKMRHNPASVSTAERVYQKFLIVKQLEGFVAVADAPCNMYAEILMDLYPDAKIIVTTRDEENGGRALPRLFKNLIRRPTLTCSFSGFLVYDTGQSMLTLTAMAVMVNFIIPTMN</sequence>
<organism evidence="1 2">
    <name type="scientific">Endocarpon pusillum (strain Z07020 / HMAS-L-300199)</name>
    <name type="common">Lichen-forming fungus</name>
    <dbReference type="NCBI Taxonomy" id="1263415"/>
    <lineage>
        <taxon>Eukaryota</taxon>
        <taxon>Fungi</taxon>
        <taxon>Dikarya</taxon>
        <taxon>Ascomycota</taxon>
        <taxon>Pezizomycotina</taxon>
        <taxon>Eurotiomycetes</taxon>
        <taxon>Chaetothyriomycetidae</taxon>
        <taxon>Verrucariales</taxon>
        <taxon>Verrucariaceae</taxon>
        <taxon>Endocarpon</taxon>
    </lineage>
</organism>
<evidence type="ECO:0000313" key="1">
    <source>
        <dbReference type="EMBL" id="ERF73957.1"/>
    </source>
</evidence>
<name>U1G908_ENDPU</name>
<dbReference type="PANTHER" id="PTHR36978:SF3">
    <property type="entry name" value="P-LOOP CONTAINING NUCLEOSIDE TRIPHOSPHATE HYDROLASE PROTEIN"/>
    <property type="match status" value="1"/>
</dbReference>
<dbReference type="EMBL" id="KE720913">
    <property type="protein sequence ID" value="ERF73957.1"/>
    <property type="molecule type" value="Genomic_DNA"/>
</dbReference>
<dbReference type="Proteomes" id="UP000019373">
    <property type="component" value="Unassembled WGS sequence"/>
</dbReference>
<dbReference type="PANTHER" id="PTHR36978">
    <property type="entry name" value="P-LOOP CONTAINING NUCLEOTIDE TRIPHOSPHATE HYDROLASE"/>
    <property type="match status" value="1"/>
</dbReference>
<dbReference type="OrthoDB" id="408152at2759"/>
<reference evidence="2" key="1">
    <citation type="journal article" date="2014" name="BMC Genomics">
        <title>Genome characteristics reveal the impact of lichenization on lichen-forming fungus Endocarpon pusillum Hedwig (Verrucariales, Ascomycota).</title>
        <authorList>
            <person name="Wang Y.-Y."/>
            <person name="Liu B."/>
            <person name="Zhang X.-Y."/>
            <person name="Zhou Q.-M."/>
            <person name="Zhang T."/>
            <person name="Li H."/>
            <person name="Yu Y.-F."/>
            <person name="Zhang X.-L."/>
            <person name="Hao X.-Y."/>
            <person name="Wang M."/>
            <person name="Wang L."/>
            <person name="Wei J.-C."/>
        </authorList>
    </citation>
    <scope>NUCLEOTIDE SEQUENCE [LARGE SCALE GENOMIC DNA]</scope>
    <source>
        <strain evidence="2">Z07020 / HMAS-L-300199</strain>
    </source>
</reference>
<dbReference type="RefSeq" id="XP_007800427.1">
    <property type="nucleotide sequence ID" value="XM_007802236.1"/>
</dbReference>
<evidence type="ECO:0000313" key="2">
    <source>
        <dbReference type="Proteomes" id="UP000019373"/>
    </source>
</evidence>